<dbReference type="CDD" id="cd09891">
    <property type="entry name" value="NGN_Bact_1"/>
    <property type="match status" value="1"/>
</dbReference>
<dbReference type="Gene3D" id="3.30.70.940">
    <property type="entry name" value="NusG, N-terminal domain"/>
    <property type="match status" value="1"/>
</dbReference>
<dbReference type="InterPro" id="IPR001062">
    <property type="entry name" value="Transcrpt_antiterm_NusG"/>
</dbReference>
<evidence type="ECO:0000256" key="3">
    <source>
        <dbReference type="ARBA" id="ARBA00023015"/>
    </source>
</evidence>
<evidence type="ECO:0000313" key="6">
    <source>
        <dbReference type="EMBL" id="VAX17463.1"/>
    </source>
</evidence>
<dbReference type="CDD" id="cd06091">
    <property type="entry name" value="KOW_NusG"/>
    <property type="match status" value="1"/>
</dbReference>
<keyword evidence="1" id="KW-0806">Transcription termination</keyword>
<evidence type="ECO:0000259" key="5">
    <source>
        <dbReference type="SMART" id="SM00738"/>
    </source>
</evidence>
<evidence type="ECO:0000256" key="1">
    <source>
        <dbReference type="ARBA" id="ARBA00022472"/>
    </source>
</evidence>
<dbReference type="NCBIfam" id="TIGR00922">
    <property type="entry name" value="nusG"/>
    <property type="match status" value="1"/>
</dbReference>
<dbReference type="InterPro" id="IPR008991">
    <property type="entry name" value="Translation_prot_SH3-like_sf"/>
</dbReference>
<reference evidence="6" key="1">
    <citation type="submission" date="2018-06" db="EMBL/GenBank/DDBJ databases">
        <authorList>
            <person name="Zhirakovskaya E."/>
        </authorList>
    </citation>
    <scope>NUCLEOTIDE SEQUENCE</scope>
</reference>
<dbReference type="AlphaFoldDB" id="A0A3B1BYS5"/>
<dbReference type="GO" id="GO:0006353">
    <property type="term" value="P:DNA-templated transcription termination"/>
    <property type="evidence" value="ECO:0007669"/>
    <property type="project" value="UniProtKB-KW"/>
</dbReference>
<dbReference type="EMBL" id="UOGE01000022">
    <property type="protein sequence ID" value="VAX17463.1"/>
    <property type="molecule type" value="Genomic_DNA"/>
</dbReference>
<accession>A0A3B1BYS5</accession>
<dbReference type="FunFam" id="2.30.30.30:FF:000002">
    <property type="entry name" value="Transcription termination/antitermination factor NusG"/>
    <property type="match status" value="1"/>
</dbReference>
<proteinExistence type="inferred from homology"/>
<dbReference type="SUPFAM" id="SSF82679">
    <property type="entry name" value="N-utilization substance G protein NusG, N-terminal domain"/>
    <property type="match status" value="1"/>
</dbReference>
<protein>
    <submittedName>
        <fullName evidence="6">Transcription antitermination protein NusG</fullName>
    </submittedName>
</protein>
<dbReference type="InterPro" id="IPR015869">
    <property type="entry name" value="Transcrpt_antiterm_NusG_bac_CS"/>
</dbReference>
<dbReference type="SUPFAM" id="SSF50104">
    <property type="entry name" value="Translation proteins SH3-like domain"/>
    <property type="match status" value="1"/>
</dbReference>
<keyword evidence="2" id="KW-0889">Transcription antitermination</keyword>
<feature type="domain" description="NusG-like N-terminal" evidence="5">
    <location>
        <begin position="10"/>
        <end position="118"/>
    </location>
</feature>
<dbReference type="GO" id="GO:0031564">
    <property type="term" value="P:transcription antitermination"/>
    <property type="evidence" value="ECO:0007669"/>
    <property type="project" value="UniProtKB-KW"/>
</dbReference>
<dbReference type="InterPro" id="IPR036735">
    <property type="entry name" value="NGN_dom_sf"/>
</dbReference>
<dbReference type="SMART" id="SM00738">
    <property type="entry name" value="NGN"/>
    <property type="match status" value="1"/>
</dbReference>
<dbReference type="InterPro" id="IPR006645">
    <property type="entry name" value="NGN-like_dom"/>
</dbReference>
<name>A0A3B1BYS5_9ZZZZ</name>
<dbReference type="PRINTS" id="PR00338">
    <property type="entry name" value="NUSGTNSCPFCT"/>
</dbReference>
<dbReference type="GO" id="GO:0005829">
    <property type="term" value="C:cytosol"/>
    <property type="evidence" value="ECO:0007669"/>
    <property type="project" value="UniProtKB-ARBA"/>
</dbReference>
<organism evidence="6">
    <name type="scientific">hydrothermal vent metagenome</name>
    <dbReference type="NCBI Taxonomy" id="652676"/>
    <lineage>
        <taxon>unclassified sequences</taxon>
        <taxon>metagenomes</taxon>
        <taxon>ecological metagenomes</taxon>
    </lineage>
</organism>
<evidence type="ECO:0000256" key="2">
    <source>
        <dbReference type="ARBA" id="ARBA00022814"/>
    </source>
</evidence>
<dbReference type="PANTHER" id="PTHR30265:SF2">
    <property type="entry name" value="TRANSCRIPTION TERMINATION_ANTITERMINATION PROTEIN NUSG"/>
    <property type="match status" value="1"/>
</dbReference>
<dbReference type="GO" id="GO:0032784">
    <property type="term" value="P:regulation of DNA-templated transcription elongation"/>
    <property type="evidence" value="ECO:0007669"/>
    <property type="project" value="InterPro"/>
</dbReference>
<dbReference type="InterPro" id="IPR005824">
    <property type="entry name" value="KOW"/>
</dbReference>
<dbReference type="Pfam" id="PF02357">
    <property type="entry name" value="NusG"/>
    <property type="match status" value="1"/>
</dbReference>
<dbReference type="InterPro" id="IPR014722">
    <property type="entry name" value="Rib_uL2_dom2"/>
</dbReference>
<dbReference type="PANTHER" id="PTHR30265">
    <property type="entry name" value="RHO-INTERACTING TRANSCRIPTION TERMINATION FACTOR NUSG"/>
    <property type="match status" value="1"/>
</dbReference>
<dbReference type="InterPro" id="IPR043425">
    <property type="entry name" value="NusG-like"/>
</dbReference>
<keyword evidence="4" id="KW-0804">Transcription</keyword>
<dbReference type="PROSITE" id="PS01014">
    <property type="entry name" value="NUSG"/>
    <property type="match status" value="1"/>
</dbReference>
<sequence length="184" mass="21039">MIDSETEKLPMQWYVLHTYSGYEKKVAGQLKERLRQEGMAEFLGEVLVPEEDVVEIKSGKKRISARKFFPGYIMIEMSMNEKVWFVVKETPRITGFLGDANEPTPLKPEEVERIKDQLTGASEKPKPKYTFDVGESIRVNDGPFANFTGVLDEVNMERAKVKVMISVFGRATPVELEFSQIEKI</sequence>
<dbReference type="Gene3D" id="2.30.30.30">
    <property type="match status" value="1"/>
</dbReference>
<dbReference type="InterPro" id="IPR047050">
    <property type="entry name" value="NGN"/>
</dbReference>
<dbReference type="HAMAP" id="MF_00948">
    <property type="entry name" value="NusG"/>
    <property type="match status" value="1"/>
</dbReference>
<dbReference type="GO" id="GO:0006354">
    <property type="term" value="P:DNA-templated transcription elongation"/>
    <property type="evidence" value="ECO:0007669"/>
    <property type="project" value="InterPro"/>
</dbReference>
<evidence type="ECO:0000256" key="4">
    <source>
        <dbReference type="ARBA" id="ARBA00023163"/>
    </source>
</evidence>
<dbReference type="Pfam" id="PF00467">
    <property type="entry name" value="KOW"/>
    <property type="match status" value="1"/>
</dbReference>
<gene>
    <name evidence="6" type="ORF">MNBD_NITROSPINAE02-2067</name>
</gene>
<keyword evidence="3" id="KW-0805">Transcription regulation</keyword>